<evidence type="ECO:0000256" key="1">
    <source>
        <dbReference type="ARBA" id="ARBA00022723"/>
    </source>
</evidence>
<keyword evidence="3" id="KW-0411">Iron-sulfur</keyword>
<organism evidence="5 6">
    <name type="scientific">Metallumcola ferriviriculae</name>
    <dbReference type="NCBI Taxonomy" id="3039180"/>
    <lineage>
        <taxon>Bacteria</taxon>
        <taxon>Bacillati</taxon>
        <taxon>Bacillota</taxon>
        <taxon>Clostridia</taxon>
        <taxon>Neomoorellales</taxon>
        <taxon>Desulfitibacteraceae</taxon>
        <taxon>Metallumcola</taxon>
    </lineage>
</organism>
<dbReference type="GO" id="GO:0051536">
    <property type="term" value="F:iron-sulfur cluster binding"/>
    <property type="evidence" value="ECO:0007669"/>
    <property type="project" value="UniProtKB-KW"/>
</dbReference>
<dbReference type="Proteomes" id="UP001329915">
    <property type="component" value="Chromosome"/>
</dbReference>
<dbReference type="PROSITE" id="PS00198">
    <property type="entry name" value="4FE4S_FER_1"/>
    <property type="match status" value="1"/>
</dbReference>
<dbReference type="RefSeq" id="WP_366924761.1">
    <property type="nucleotide sequence ID" value="NZ_CP121694.1"/>
</dbReference>
<evidence type="ECO:0000313" key="6">
    <source>
        <dbReference type="Proteomes" id="UP001329915"/>
    </source>
</evidence>
<dbReference type="GO" id="GO:0046872">
    <property type="term" value="F:metal ion binding"/>
    <property type="evidence" value="ECO:0007669"/>
    <property type="project" value="UniProtKB-KW"/>
</dbReference>
<dbReference type="Pfam" id="PF13183">
    <property type="entry name" value="Fer4_8"/>
    <property type="match status" value="1"/>
</dbReference>
<dbReference type="KEGG" id="dbc:MFMK1_001756"/>
<evidence type="ECO:0000256" key="2">
    <source>
        <dbReference type="ARBA" id="ARBA00023004"/>
    </source>
</evidence>
<name>A0AAU0UP26_9FIRM</name>
<dbReference type="PROSITE" id="PS51379">
    <property type="entry name" value="4FE4S_FER_2"/>
    <property type="match status" value="2"/>
</dbReference>
<dbReference type="InterPro" id="IPR017900">
    <property type="entry name" value="4Fe4S_Fe_S_CS"/>
</dbReference>
<proteinExistence type="predicted"/>
<dbReference type="InterPro" id="IPR017896">
    <property type="entry name" value="4Fe4S_Fe-S-bd"/>
</dbReference>
<gene>
    <name evidence="5" type="ORF">MFMK1_001756</name>
</gene>
<dbReference type="SUPFAM" id="SSF46548">
    <property type="entry name" value="alpha-helical ferredoxin"/>
    <property type="match status" value="1"/>
</dbReference>
<dbReference type="AlphaFoldDB" id="A0AAU0UP26"/>
<sequence length="296" mass="33913">MINVQQLRDRAKELLESGEVKYVFGWRKGTFWYQSPPVIISKAEDADKLIWDEFCLNNLSKYLLDYKNLDGKIAIFVKGCDSRGVNRLIQDQQVKRESVVLIGLPCPGMKDPQLAREMGESKLNEVPKIEKCAQCLTPNPVEYDELMGDEVAAGLAVEERFVRVQDLESKSADEKYEFWQQQYDKCIRCFACRNVCPACNCRECCFDQSEPEWLGKRVVTAENQFFALTRAMHVAGRCIECGECERVCPMDIPIMSLNKKIIKDINGLFGEYDAGVNVEDKPPLGRFDENDPEEFM</sequence>
<keyword evidence="2" id="KW-0408">Iron</keyword>
<evidence type="ECO:0000259" key="4">
    <source>
        <dbReference type="PROSITE" id="PS51379"/>
    </source>
</evidence>
<feature type="domain" description="4Fe-4S ferredoxin-type" evidence="4">
    <location>
        <begin position="177"/>
        <end position="207"/>
    </location>
</feature>
<keyword evidence="1" id="KW-0479">Metal-binding</keyword>
<dbReference type="InterPro" id="IPR009051">
    <property type="entry name" value="Helical_ferredxn"/>
</dbReference>
<reference evidence="5 6" key="1">
    <citation type="submission" date="2023-04" db="EMBL/GenBank/DDBJ databases">
        <authorList>
            <person name="Hsu D."/>
        </authorList>
    </citation>
    <scope>NUCLEOTIDE SEQUENCE [LARGE SCALE GENOMIC DNA]</scope>
    <source>
        <strain evidence="5 6">MK1</strain>
    </source>
</reference>
<keyword evidence="6" id="KW-1185">Reference proteome</keyword>
<dbReference type="EMBL" id="CP121694">
    <property type="protein sequence ID" value="WRO21935.1"/>
    <property type="molecule type" value="Genomic_DNA"/>
</dbReference>
<evidence type="ECO:0000313" key="5">
    <source>
        <dbReference type="EMBL" id="WRO21935.1"/>
    </source>
</evidence>
<accession>A0AAU0UP26</accession>
<evidence type="ECO:0000256" key="3">
    <source>
        <dbReference type="ARBA" id="ARBA00023014"/>
    </source>
</evidence>
<protein>
    <submittedName>
        <fullName evidence="5">4Fe-4S dicluster domain-containing protein</fullName>
    </submittedName>
</protein>
<dbReference type="Gene3D" id="1.10.1060.10">
    <property type="entry name" value="Alpha-helical ferredoxin"/>
    <property type="match status" value="1"/>
</dbReference>
<feature type="domain" description="4Fe-4S ferredoxin-type" evidence="4">
    <location>
        <begin position="229"/>
        <end position="258"/>
    </location>
</feature>